<gene>
    <name evidence="2" type="ORF">GCM10025874_06380</name>
</gene>
<protein>
    <recommendedName>
        <fullName evidence="1">Type ISP restriction-modification enzyme LLaBIII C-terminal specificity domain-containing protein</fullName>
    </recommendedName>
</protein>
<dbReference type="InterPro" id="IPR041635">
    <property type="entry name" value="Type_ISP_LLaBIII_C"/>
</dbReference>
<reference evidence="2 3" key="1">
    <citation type="journal article" date="2014" name="Int. J. Syst. Evol. Microbiol.">
        <title>Complete genome sequence of Corynebacterium casei LMG S-19264T (=DSM 44701T), isolated from a smear-ripened cheese.</title>
        <authorList>
            <consortium name="US DOE Joint Genome Institute (JGI-PGF)"/>
            <person name="Walter F."/>
            <person name="Albersmeier A."/>
            <person name="Kalinowski J."/>
            <person name="Ruckert C."/>
        </authorList>
    </citation>
    <scope>NUCLEOTIDE SEQUENCE [LARGE SCALE GENOMIC DNA]</scope>
    <source>
        <strain evidence="2 3">NBRC 112289</strain>
    </source>
</reference>
<sequence>MRKMSYAGKAGAWDKTRIRYNASVDLDGIPEEAQRYLLGSRSGLDWILERYQVRTDKPSGIVNDPNDWSREHGQPRYIIDLIGRVVTVSLETMRIVDALPDLGLD</sequence>
<comment type="caution">
    <text evidence="2">The sequence shown here is derived from an EMBL/GenBank/DDBJ whole genome shotgun (WGS) entry which is preliminary data.</text>
</comment>
<evidence type="ECO:0000313" key="2">
    <source>
        <dbReference type="EMBL" id="GMA27385.1"/>
    </source>
</evidence>
<dbReference type="AlphaFoldDB" id="A0AA37UC25"/>
<evidence type="ECO:0000313" key="3">
    <source>
        <dbReference type="Proteomes" id="UP001157160"/>
    </source>
</evidence>
<dbReference type="EMBL" id="BSUL01000001">
    <property type="protein sequence ID" value="GMA27385.1"/>
    <property type="molecule type" value="Genomic_DNA"/>
</dbReference>
<accession>A0AA37UC25</accession>
<evidence type="ECO:0000259" key="1">
    <source>
        <dbReference type="Pfam" id="PF18135"/>
    </source>
</evidence>
<dbReference type="Proteomes" id="UP001157160">
    <property type="component" value="Unassembled WGS sequence"/>
</dbReference>
<dbReference type="Pfam" id="PF18135">
    <property type="entry name" value="Type_ISP_C"/>
    <property type="match status" value="1"/>
</dbReference>
<proteinExistence type="predicted"/>
<feature type="domain" description="Type ISP restriction-modification enzyme LLaBIII C-terminal specificity" evidence="1">
    <location>
        <begin position="2"/>
        <end position="81"/>
    </location>
</feature>
<organism evidence="2 3">
    <name type="scientific">Arenivirga flava</name>
    <dbReference type="NCBI Taxonomy" id="1930060"/>
    <lineage>
        <taxon>Bacteria</taxon>
        <taxon>Bacillati</taxon>
        <taxon>Actinomycetota</taxon>
        <taxon>Actinomycetes</taxon>
        <taxon>Micrococcales</taxon>
        <taxon>Microbacteriaceae</taxon>
        <taxon>Arenivirga</taxon>
    </lineage>
</organism>
<keyword evidence="3" id="KW-1185">Reference proteome</keyword>
<name>A0AA37UC25_9MICO</name>